<dbReference type="InterPro" id="IPR041256">
    <property type="entry name" value="CdiI_4"/>
</dbReference>
<name>A0AAQ0KC10_HAEPA</name>
<feature type="domain" description="CDI immunity protein" evidence="1">
    <location>
        <begin position="30"/>
        <end position="126"/>
    </location>
</feature>
<dbReference type="AlphaFoldDB" id="A0AAQ0KC10"/>
<dbReference type="RefSeq" id="WP_111406865.1">
    <property type="nucleotide sequence ID" value="NZ_QEPT01000005.1"/>
</dbReference>
<evidence type="ECO:0000313" key="2">
    <source>
        <dbReference type="EMBL" id="RDE83600.1"/>
    </source>
</evidence>
<dbReference type="CDD" id="cd20688">
    <property type="entry name" value="CdiI_Ecoli_Nm-like"/>
    <property type="match status" value="1"/>
</dbReference>
<dbReference type="NCBIfam" id="NF033826">
    <property type="entry name" value="immun_CdiI"/>
    <property type="match status" value="1"/>
</dbReference>
<dbReference type="EMBL" id="QEPT01000005">
    <property type="protein sequence ID" value="RDE83600.1"/>
    <property type="molecule type" value="Genomic_DNA"/>
</dbReference>
<comment type="caution">
    <text evidence="2">The sequence shown here is derived from an EMBL/GenBank/DDBJ whole genome shotgun (WGS) entry which is preliminary data.</text>
</comment>
<gene>
    <name evidence="2" type="ORF">DPV95_07015</name>
</gene>
<proteinExistence type="predicted"/>
<evidence type="ECO:0000259" key="1">
    <source>
        <dbReference type="Pfam" id="PF18624"/>
    </source>
</evidence>
<organism evidence="2 3">
    <name type="scientific">Haemophilus parainfluenzae</name>
    <dbReference type="NCBI Taxonomy" id="729"/>
    <lineage>
        <taxon>Bacteria</taxon>
        <taxon>Pseudomonadati</taxon>
        <taxon>Pseudomonadota</taxon>
        <taxon>Gammaproteobacteria</taxon>
        <taxon>Pasteurellales</taxon>
        <taxon>Pasteurellaceae</taxon>
        <taxon>Haemophilus</taxon>
    </lineage>
</organism>
<evidence type="ECO:0000313" key="3">
    <source>
        <dbReference type="Proteomes" id="UP000253823"/>
    </source>
</evidence>
<reference evidence="2 3" key="1">
    <citation type="submission" date="2018-05" db="EMBL/GenBank/DDBJ databases">
        <title>Draft Genome Sequences for a Diverse set of 7 Haemophilus Species.</title>
        <authorList>
            <person name="Nichols M."/>
            <person name="Topaz N."/>
            <person name="Wang X."/>
            <person name="Wang X."/>
            <person name="Boxrud D."/>
        </authorList>
    </citation>
    <scope>NUCLEOTIDE SEQUENCE [LARGE SCALE GENOMIC DNA]</scope>
    <source>
        <strain evidence="2 3">C2006002596</strain>
    </source>
</reference>
<dbReference type="Pfam" id="PF18624">
    <property type="entry name" value="CdiI_4"/>
    <property type="match status" value="1"/>
</dbReference>
<dbReference type="Proteomes" id="UP000253823">
    <property type="component" value="Unassembled WGS sequence"/>
</dbReference>
<accession>A0AAQ0KC10</accession>
<protein>
    <recommendedName>
        <fullName evidence="1">CDI immunity protein domain-containing protein</fullName>
    </recommendedName>
</protein>
<sequence>MFTQDDFSYIPIRSKSYNFFYKVNFDEDNPERTVKQCFSVLYDYGVFLYAVYLVLVDKDGYTQEGCYWYHPDMNSPDPRDHFEGVYFQDGFDDPDWIAIVTERENLEYTEKACERFLEIHPDNKYRELIAYMLDFAKKELNDLGLSEHEFKNE</sequence>